<protein>
    <submittedName>
        <fullName evidence="4">Extracellular solute-binding protein</fullName>
    </submittedName>
</protein>
<dbReference type="Gene3D" id="3.40.190.10">
    <property type="entry name" value="Periplasmic binding protein-like II"/>
    <property type="match status" value="2"/>
</dbReference>
<keyword evidence="3" id="KW-0574">Periplasm</keyword>
<dbReference type="PANTHER" id="PTHR43649">
    <property type="entry name" value="ARABINOSE-BINDING PROTEIN-RELATED"/>
    <property type="match status" value="1"/>
</dbReference>
<gene>
    <name evidence="4" type="ORF">C1D09_025620</name>
</gene>
<dbReference type="RefSeq" id="WP_143976871.1">
    <property type="nucleotide sequence ID" value="NZ_PNOT02000299.1"/>
</dbReference>
<sequence>MFKLTRRQFVAGSTSLLFTSGSLARAAPSGELRIVALPSIFGDMYNALRDAHQGEHKATVNVDTSIREDETAITAILRSAVVGELPDILFISPNYLRVFADRQLAQKLDAFQHNEADWGGNFAPTVMQIGGFGGSTRGLGFAVSMPVVLYNLDLLARVGGGEPPESWEGITALGRKIDELREGNVVGAFMEYDNGGNWTFHGLLNGFGGRILTKVERDIGFAGPEGLAALRVLRDFGQCGQARVDMSRDQARQAFSAGQLGILCTSSSSYAAIEKRAAGQFAIGMRPFPVTAQAGYLPAAGPISIMFSRDPQQQQRAWEFMKFASSVPGQTIMATRTTYLPANDLALKTRQLGDYYASRPNVRALIPALQKMGPWEAFPGKNSVKITTVIKNHLATVVLLKAAPEQVLEHMARDVTDLLPLH</sequence>
<evidence type="ECO:0000256" key="2">
    <source>
        <dbReference type="ARBA" id="ARBA00008520"/>
    </source>
</evidence>
<comment type="subcellular location">
    <subcellularLocation>
        <location evidence="1">Periplasm</location>
    </subcellularLocation>
</comment>
<evidence type="ECO:0000256" key="1">
    <source>
        <dbReference type="ARBA" id="ARBA00004418"/>
    </source>
</evidence>
<organism evidence="4 5">
    <name type="scientific">Mesorhizobium intechi</name>
    <dbReference type="NCBI Taxonomy" id="537601"/>
    <lineage>
        <taxon>Bacteria</taxon>
        <taxon>Pseudomonadati</taxon>
        <taxon>Pseudomonadota</taxon>
        <taxon>Alphaproteobacteria</taxon>
        <taxon>Hyphomicrobiales</taxon>
        <taxon>Phyllobacteriaceae</taxon>
        <taxon>Mesorhizobium</taxon>
    </lineage>
</organism>
<dbReference type="AlphaFoldDB" id="A0A8T9ALF2"/>
<comment type="similarity">
    <text evidence="2">Belongs to the bacterial solute-binding protein 1 family.</text>
</comment>
<dbReference type="Pfam" id="PF13416">
    <property type="entry name" value="SBP_bac_8"/>
    <property type="match status" value="1"/>
</dbReference>
<dbReference type="Proteomes" id="UP000235507">
    <property type="component" value="Unassembled WGS sequence"/>
</dbReference>
<dbReference type="SUPFAM" id="SSF53850">
    <property type="entry name" value="Periplasmic binding protein-like II"/>
    <property type="match status" value="1"/>
</dbReference>
<keyword evidence="5" id="KW-1185">Reference proteome</keyword>
<dbReference type="InterPro" id="IPR006059">
    <property type="entry name" value="SBP"/>
</dbReference>
<dbReference type="GO" id="GO:0042597">
    <property type="term" value="C:periplasmic space"/>
    <property type="evidence" value="ECO:0007669"/>
    <property type="project" value="UniProtKB-SubCell"/>
</dbReference>
<dbReference type="PANTHER" id="PTHR43649:SF12">
    <property type="entry name" value="DIACETYLCHITOBIOSE BINDING PROTEIN DASA"/>
    <property type="match status" value="1"/>
</dbReference>
<comment type="caution">
    <text evidence="4">The sequence shown here is derived from an EMBL/GenBank/DDBJ whole genome shotgun (WGS) entry which is preliminary data.</text>
</comment>
<evidence type="ECO:0000313" key="5">
    <source>
        <dbReference type="Proteomes" id="UP000235507"/>
    </source>
</evidence>
<dbReference type="EMBL" id="PNOT02000299">
    <property type="protein sequence ID" value="TSE03659.1"/>
    <property type="molecule type" value="Genomic_DNA"/>
</dbReference>
<proteinExistence type="inferred from homology"/>
<reference evidence="4" key="1">
    <citation type="submission" date="2019-07" db="EMBL/GenBank/DDBJ databases">
        <title>Mesorhizobum intechiensis sp. nov. isolated from nodules of Lotus tenuis growing in lowlands of the Flooding Pampa, Argentina.</title>
        <authorList>
            <person name="Estrella M.J."/>
            <person name="Torres Tejerizo G.A."/>
            <person name="Cumpa Velazquez L.M."/>
            <person name="Fontana F."/>
            <person name="Hansen L."/>
            <person name="Pistorio M."/>
            <person name="Sannazzaro A.I."/>
        </authorList>
    </citation>
    <scope>NUCLEOTIDE SEQUENCE</scope>
    <source>
        <strain evidence="4">BD68</strain>
    </source>
</reference>
<accession>A0A8T9ALF2</accession>
<evidence type="ECO:0000256" key="3">
    <source>
        <dbReference type="ARBA" id="ARBA00022764"/>
    </source>
</evidence>
<dbReference type="InterPro" id="IPR050490">
    <property type="entry name" value="Bact_solute-bd_prot1"/>
</dbReference>
<dbReference type="OrthoDB" id="2509690at2"/>
<evidence type="ECO:0000313" key="4">
    <source>
        <dbReference type="EMBL" id="TSE03659.1"/>
    </source>
</evidence>
<name>A0A8T9ALF2_9HYPH</name>